<keyword evidence="6 9" id="KW-0863">Zinc-finger</keyword>
<reference evidence="13" key="1">
    <citation type="journal article" date="2021" name="Open Biol.">
        <title>Shared evolutionary footprints suggest mitochondrial oxidative damage underlies multiple complex I losses in fungi.</title>
        <authorList>
            <person name="Schikora-Tamarit M.A."/>
            <person name="Marcet-Houben M."/>
            <person name="Nosek J."/>
            <person name="Gabaldon T."/>
        </authorList>
    </citation>
    <scope>NUCLEOTIDE SEQUENCE</scope>
    <source>
        <strain evidence="13">CBS6341</strain>
    </source>
</reference>
<evidence type="ECO:0000256" key="2">
    <source>
        <dbReference type="ARBA" id="ARBA00012251"/>
    </source>
</evidence>
<evidence type="ECO:0000259" key="12">
    <source>
        <dbReference type="PROSITE" id="PS51873"/>
    </source>
</evidence>
<sequence length="596" mass="68837">MKGLLKSTFTKKKKKQDNKYFDASDRMDMLTMTEDGGWKDLGHGGHNESSKITSLEPQIENQNEESKIDKDEELDVEGGSDFEFESDVEFGDEEIDDELFEEEYRNVSDNSEQVFVQQESPILKVDDGTKVKTSLLFKSHTTKDLVKQMSQQCRNLGDILQLDEGDVINLLQYYSWNSDRLIEAYVDNPQAVKKKVGLASSTKVCQHKNKKTYKNNSFECFLCCENRKYTYSLSCKHEYCIDCYKRYIDDRLNTGKVITCPECDLSLTTQDIDAISGEGESIKLLESSIKEYVERHIMYKWCPSPDCGIIVEVSNLADIPHLLEKNEIPIVLCDHGHQFCASCLYENHSPATCAVAKKWVDKCKDDSETIKWILTNTQQCPKCRTSIEKNGGCNHMTCKKCRQEFCWICLGEWYRHGTSFYNCSRYEEKDKNVKQVGKKKKIDADETRESLKRYLHYYNLFSVHEVSTKLDAKRCAQVEEHVRLLQETSGISWIEAQFLVESANTLLNARRVLKWSYALIYYCNITRYLDIYESIQDDLATAVEGLSKLFEIEDPEEIVRAKLDFLNKSRFLADRQNAMLSCTKDLIETGTLPTKL</sequence>
<evidence type="ECO:0000256" key="7">
    <source>
        <dbReference type="ARBA" id="ARBA00022786"/>
    </source>
</evidence>
<dbReference type="EC" id="2.3.2.31" evidence="2"/>
<protein>
    <recommendedName>
        <fullName evidence="2">RBR-type E3 ubiquitin transferase</fullName>
        <ecNumber evidence="2">2.3.2.31</ecNumber>
    </recommendedName>
</protein>
<dbReference type="SMART" id="SM00647">
    <property type="entry name" value="IBR"/>
    <property type="match status" value="2"/>
</dbReference>
<keyword evidence="8" id="KW-0862">Zinc</keyword>
<dbReference type="AlphaFoldDB" id="A0A9P8PY04"/>
<dbReference type="Proteomes" id="UP000769528">
    <property type="component" value="Unassembled WGS sequence"/>
</dbReference>
<keyword evidence="5" id="KW-0677">Repeat</keyword>
<dbReference type="Pfam" id="PF00097">
    <property type="entry name" value="zf-C3HC4"/>
    <property type="match status" value="1"/>
</dbReference>
<organism evidence="13 14">
    <name type="scientific">Wickerhamomyces mucosus</name>
    <dbReference type="NCBI Taxonomy" id="1378264"/>
    <lineage>
        <taxon>Eukaryota</taxon>
        <taxon>Fungi</taxon>
        <taxon>Dikarya</taxon>
        <taxon>Ascomycota</taxon>
        <taxon>Saccharomycotina</taxon>
        <taxon>Saccharomycetes</taxon>
        <taxon>Phaffomycetales</taxon>
        <taxon>Wickerhamomycetaceae</taxon>
        <taxon>Wickerhamomyces</taxon>
    </lineage>
</organism>
<dbReference type="GO" id="GO:0008270">
    <property type="term" value="F:zinc ion binding"/>
    <property type="evidence" value="ECO:0007669"/>
    <property type="project" value="UniProtKB-KW"/>
</dbReference>
<feature type="compositionally biased region" description="Basic and acidic residues" evidence="10">
    <location>
        <begin position="36"/>
        <end position="49"/>
    </location>
</feature>
<dbReference type="InterPro" id="IPR044066">
    <property type="entry name" value="TRIAD_supradom"/>
</dbReference>
<evidence type="ECO:0000256" key="9">
    <source>
        <dbReference type="PROSITE-ProRule" id="PRU00175"/>
    </source>
</evidence>
<dbReference type="OrthoDB" id="10009520at2759"/>
<dbReference type="Pfam" id="PF22191">
    <property type="entry name" value="IBR_1"/>
    <property type="match status" value="1"/>
</dbReference>
<dbReference type="PROSITE" id="PS51873">
    <property type="entry name" value="TRIAD"/>
    <property type="match status" value="1"/>
</dbReference>
<feature type="compositionally biased region" description="Polar residues" evidence="10">
    <location>
        <begin position="50"/>
        <end position="61"/>
    </location>
</feature>
<dbReference type="SMART" id="SM00184">
    <property type="entry name" value="RING"/>
    <property type="match status" value="2"/>
</dbReference>
<feature type="region of interest" description="Disordered" evidence="10">
    <location>
        <begin position="36"/>
        <end position="75"/>
    </location>
</feature>
<evidence type="ECO:0000256" key="5">
    <source>
        <dbReference type="ARBA" id="ARBA00022737"/>
    </source>
</evidence>
<dbReference type="Gene3D" id="3.30.40.10">
    <property type="entry name" value="Zinc/RING finger domain, C3HC4 (zinc finger)"/>
    <property type="match status" value="1"/>
</dbReference>
<accession>A0A9P8PY04</accession>
<comment type="caution">
    <text evidence="13">The sequence shown here is derived from an EMBL/GenBank/DDBJ whole genome shotgun (WGS) entry which is preliminary data.</text>
</comment>
<name>A0A9P8PY04_9ASCO</name>
<dbReference type="InterPro" id="IPR017907">
    <property type="entry name" value="Znf_RING_CS"/>
</dbReference>
<dbReference type="InterPro" id="IPR031127">
    <property type="entry name" value="E3_UB_ligase_RBR"/>
</dbReference>
<feature type="domain" description="RING-type" evidence="12">
    <location>
        <begin position="216"/>
        <end position="427"/>
    </location>
</feature>
<dbReference type="InterPro" id="IPR018957">
    <property type="entry name" value="Znf_C3HC4_RING-type"/>
</dbReference>
<keyword evidence="7" id="KW-0833">Ubl conjugation pathway</keyword>
<dbReference type="EMBL" id="JAEUBF010000325">
    <property type="protein sequence ID" value="KAH3679304.1"/>
    <property type="molecule type" value="Genomic_DNA"/>
</dbReference>
<dbReference type="PANTHER" id="PTHR11685">
    <property type="entry name" value="RBR FAMILY RING FINGER AND IBR DOMAIN-CONTAINING"/>
    <property type="match status" value="1"/>
</dbReference>
<dbReference type="GO" id="GO:0061630">
    <property type="term" value="F:ubiquitin protein ligase activity"/>
    <property type="evidence" value="ECO:0007669"/>
    <property type="project" value="UniProtKB-EC"/>
</dbReference>
<dbReference type="PROSITE" id="PS50089">
    <property type="entry name" value="ZF_RING_2"/>
    <property type="match status" value="1"/>
</dbReference>
<keyword evidence="14" id="KW-1185">Reference proteome</keyword>
<dbReference type="Pfam" id="PF21235">
    <property type="entry name" value="UBA_ARI1"/>
    <property type="match status" value="1"/>
</dbReference>
<dbReference type="InterPro" id="IPR001841">
    <property type="entry name" value="Znf_RING"/>
</dbReference>
<proteinExistence type="predicted"/>
<evidence type="ECO:0000313" key="13">
    <source>
        <dbReference type="EMBL" id="KAH3679304.1"/>
    </source>
</evidence>
<evidence type="ECO:0000259" key="11">
    <source>
        <dbReference type="PROSITE" id="PS50089"/>
    </source>
</evidence>
<gene>
    <name evidence="13" type="ORF">WICMUC_001128</name>
</gene>
<dbReference type="CDD" id="cd20356">
    <property type="entry name" value="Rcat_RBR_HHARI-like"/>
    <property type="match status" value="1"/>
</dbReference>
<dbReference type="Pfam" id="PF01485">
    <property type="entry name" value="IBR"/>
    <property type="match status" value="1"/>
</dbReference>
<feature type="domain" description="RING-type" evidence="11">
    <location>
        <begin position="220"/>
        <end position="264"/>
    </location>
</feature>
<keyword evidence="4" id="KW-0479">Metal-binding</keyword>
<evidence type="ECO:0000313" key="14">
    <source>
        <dbReference type="Proteomes" id="UP000769528"/>
    </source>
</evidence>
<dbReference type="InterPro" id="IPR045840">
    <property type="entry name" value="Ariadne"/>
</dbReference>
<dbReference type="FunFam" id="1.20.120.1750:FF:000002">
    <property type="entry name" value="RBR-type E3 ubiquitin transferase"/>
    <property type="match status" value="1"/>
</dbReference>
<evidence type="ECO:0000256" key="8">
    <source>
        <dbReference type="ARBA" id="ARBA00022833"/>
    </source>
</evidence>
<comment type="catalytic activity">
    <reaction evidence="1">
        <text>[E2 ubiquitin-conjugating enzyme]-S-ubiquitinyl-L-cysteine + [acceptor protein]-L-lysine = [E2 ubiquitin-conjugating enzyme]-L-cysteine + [acceptor protein]-N(6)-ubiquitinyl-L-lysine.</text>
        <dbReference type="EC" id="2.3.2.31"/>
    </reaction>
</comment>
<dbReference type="InterPro" id="IPR013083">
    <property type="entry name" value="Znf_RING/FYVE/PHD"/>
</dbReference>
<dbReference type="InterPro" id="IPR002867">
    <property type="entry name" value="IBR_dom"/>
</dbReference>
<dbReference type="GO" id="GO:0016567">
    <property type="term" value="P:protein ubiquitination"/>
    <property type="evidence" value="ECO:0007669"/>
    <property type="project" value="InterPro"/>
</dbReference>
<dbReference type="SUPFAM" id="SSF57850">
    <property type="entry name" value="RING/U-box"/>
    <property type="match status" value="2"/>
</dbReference>
<dbReference type="PROSITE" id="PS00518">
    <property type="entry name" value="ZF_RING_1"/>
    <property type="match status" value="1"/>
</dbReference>
<reference evidence="13" key="2">
    <citation type="submission" date="2021-01" db="EMBL/GenBank/DDBJ databases">
        <authorList>
            <person name="Schikora-Tamarit M.A."/>
        </authorList>
    </citation>
    <scope>NUCLEOTIDE SEQUENCE</scope>
    <source>
        <strain evidence="13">CBS6341</strain>
    </source>
</reference>
<dbReference type="InterPro" id="IPR048962">
    <property type="entry name" value="ARIH1-like_UBL"/>
</dbReference>
<evidence type="ECO:0000256" key="6">
    <source>
        <dbReference type="ARBA" id="ARBA00022771"/>
    </source>
</evidence>
<evidence type="ECO:0000256" key="3">
    <source>
        <dbReference type="ARBA" id="ARBA00022679"/>
    </source>
</evidence>
<evidence type="ECO:0000256" key="4">
    <source>
        <dbReference type="ARBA" id="ARBA00022723"/>
    </source>
</evidence>
<dbReference type="Gene3D" id="1.20.120.1750">
    <property type="match status" value="1"/>
</dbReference>
<dbReference type="Pfam" id="PF19422">
    <property type="entry name" value="Ariadne"/>
    <property type="match status" value="1"/>
</dbReference>
<evidence type="ECO:0000256" key="10">
    <source>
        <dbReference type="SAM" id="MobiDB-lite"/>
    </source>
</evidence>
<keyword evidence="3" id="KW-0808">Transferase</keyword>
<dbReference type="CDD" id="cd20346">
    <property type="entry name" value="BRcat_RBR_ANKIB1"/>
    <property type="match status" value="1"/>
</dbReference>
<evidence type="ECO:0000256" key="1">
    <source>
        <dbReference type="ARBA" id="ARBA00001798"/>
    </source>
</evidence>